<keyword evidence="1" id="KW-0862">Zinc</keyword>
<dbReference type="InterPro" id="IPR001841">
    <property type="entry name" value="Znf_RING"/>
</dbReference>
<accession>A0AAD9CV31</accession>
<name>A0AAD9CV31_PAPLA</name>
<dbReference type="GO" id="GO:0008270">
    <property type="term" value="F:zinc ion binding"/>
    <property type="evidence" value="ECO:0007669"/>
    <property type="project" value="UniProtKB-KW"/>
</dbReference>
<feature type="compositionally biased region" description="Polar residues" evidence="2">
    <location>
        <begin position="159"/>
        <end position="170"/>
    </location>
</feature>
<dbReference type="SUPFAM" id="SSF57850">
    <property type="entry name" value="RING/U-box"/>
    <property type="match status" value="1"/>
</dbReference>
<dbReference type="InterPro" id="IPR036465">
    <property type="entry name" value="vWFA_dom_sf"/>
</dbReference>
<dbReference type="Pfam" id="PF15411">
    <property type="entry name" value="PH_10"/>
    <property type="match status" value="1"/>
</dbReference>
<dbReference type="InterPro" id="IPR013083">
    <property type="entry name" value="Znf_RING/FYVE/PHD"/>
</dbReference>
<evidence type="ECO:0000256" key="2">
    <source>
        <dbReference type="SAM" id="MobiDB-lite"/>
    </source>
</evidence>
<feature type="domain" description="RING-type" evidence="3">
    <location>
        <begin position="26"/>
        <end position="82"/>
    </location>
</feature>
<dbReference type="Gene3D" id="3.40.50.410">
    <property type="entry name" value="von Willebrand factor, type A domain"/>
    <property type="match status" value="1"/>
</dbReference>
<evidence type="ECO:0000313" key="4">
    <source>
        <dbReference type="EMBL" id="KAK1922576.1"/>
    </source>
</evidence>
<dbReference type="CDD" id="cd13246">
    <property type="entry name" value="PH_Scd1"/>
    <property type="match status" value="1"/>
</dbReference>
<gene>
    <name evidence="4" type="ORF">DB88DRAFT_441651</name>
</gene>
<keyword evidence="1" id="KW-0479">Metal-binding</keyword>
<dbReference type="InterPro" id="IPR051266">
    <property type="entry name" value="CLCR"/>
</dbReference>
<feature type="region of interest" description="Disordered" evidence="2">
    <location>
        <begin position="785"/>
        <end position="804"/>
    </location>
</feature>
<feature type="compositionally biased region" description="Polar residues" evidence="2">
    <location>
        <begin position="121"/>
        <end position="144"/>
    </location>
</feature>
<dbReference type="SUPFAM" id="SSF53300">
    <property type="entry name" value="vWA-like"/>
    <property type="match status" value="1"/>
</dbReference>
<dbReference type="PANTHER" id="PTHR10579:SF43">
    <property type="entry name" value="ZINC FINGER (C3HC4-TYPE RING FINGER) FAMILY PROTEIN"/>
    <property type="match status" value="1"/>
</dbReference>
<dbReference type="PANTHER" id="PTHR10579">
    <property type="entry name" value="CALCIUM-ACTIVATED CHLORIDE CHANNEL REGULATOR"/>
    <property type="match status" value="1"/>
</dbReference>
<comment type="caution">
    <text evidence="4">The sequence shown here is derived from an EMBL/GenBank/DDBJ whole genome shotgun (WGS) entry which is preliminary data.</text>
</comment>
<keyword evidence="1" id="KW-0863">Zinc-finger</keyword>
<dbReference type="PROSITE" id="PS50089">
    <property type="entry name" value="ZF_RING_2"/>
    <property type="match status" value="1"/>
</dbReference>
<dbReference type="Proteomes" id="UP001182556">
    <property type="component" value="Unassembled WGS sequence"/>
</dbReference>
<protein>
    <submittedName>
        <fullName evidence="4">Pleckstrin homology domain-containing protein</fullName>
    </submittedName>
</protein>
<proteinExistence type="predicted"/>
<feature type="region of interest" description="Disordered" evidence="2">
    <location>
        <begin position="1"/>
        <end position="21"/>
    </location>
</feature>
<sequence>MQQTLPVPPAHQVTLGAEGPDDGNKCPVCHESLSAEYRLAGEKPLVVAECGHEVHYACFEMCYGEVPPPGSRKQIGVCGICRQPMRVAESAGRRSNKKSNTELAMLTGEKDDDTPFASRDNAPSSAASMQSGGPASSSNGTPANDTFAEDPLVPPTPAPHSSQSAVTNAQQQVVVPTISVKSEFPSMSKFNRASKGQVMTAMITVTVPPAGQRGKYSPAVRSSNTSTDDLSPQLPPSPRSQERPSIERQTASTPSEGGAFAHIVQDLRNRVTDYQDSGLDTIGSLRLFDLLSVRKGFLMREFNVYLFQEALICITEEKKSGIRSFFSASSARSESNPGKAVSSSTAKAAQARGALKLKGRIYLRHVARIVDSSQVGELSLTIEMMDERMDAFILVFRDRGSHSTWKRTLETIVNDIKNEPPRYRAPNTAPPVAGYPEKSSRKIAQLMGNGAPMPRSASVPGHSDTFDIASSSSANSLADLMSPSSGRFPTGTSATSAFHYTPLPIQEPAGGELVYNAPLGPIHTPIDLVVIMSLPAQSATNGQAGSQMKNRIIRQTLAFMLAAMGPRDRVALVSAEQGTNGVIRKTPFLNPTRFTSRQRLEAFVDILGCGPTDNDDFEVHTSAEERVDVVTAMNVALDVVLQRKARNPIGSLLVISDSVENIKRAQMDLVTARLDAANLPVHSFGYGKGHDPSPLWMFSNHTHGTYTFVKEWYDLQNAMAGVLGGLMSIAITNMRLHLTCSDNEYKVVRVAGVSESIVSQGGKEVEVELKEMRFGETRELLVEIDLANSPPSPNGGSQPSTGLYRGADSTLGLDALSVSDTQKALNDALYESATIDEEPVIELNCSYHDPSANRSVTRLSQPVLLVCAVLPASAPAPTAPGNPMVIRRRMEILAADMMTRALLIASRKNISQATRVLSQTKTIITSVADRMRGQVSPGVEGNKASATKREMATLAALESLEAIMHDLDTLIDGLEEQPDMFERDSRNFAAQQAIVLRGQKSWLARCATQRMYVTPGVDEMINISAGWKALGRSV</sequence>
<organism evidence="4 5">
    <name type="scientific">Papiliotrema laurentii</name>
    <name type="common">Cryptococcus laurentii</name>
    <dbReference type="NCBI Taxonomy" id="5418"/>
    <lineage>
        <taxon>Eukaryota</taxon>
        <taxon>Fungi</taxon>
        <taxon>Dikarya</taxon>
        <taxon>Basidiomycota</taxon>
        <taxon>Agaricomycotina</taxon>
        <taxon>Tremellomycetes</taxon>
        <taxon>Tremellales</taxon>
        <taxon>Rhynchogastremaceae</taxon>
        <taxon>Papiliotrema</taxon>
    </lineage>
</organism>
<dbReference type="Gene3D" id="3.30.40.10">
    <property type="entry name" value="Zinc/RING finger domain, C3HC4 (zinc finger)"/>
    <property type="match status" value="1"/>
</dbReference>
<dbReference type="GO" id="GO:0005085">
    <property type="term" value="F:guanyl-nucleotide exchange factor activity"/>
    <property type="evidence" value="ECO:0007669"/>
    <property type="project" value="InterPro"/>
</dbReference>
<dbReference type="InterPro" id="IPR033511">
    <property type="entry name" value="Cdc24/Scd1_PH_dom"/>
</dbReference>
<feature type="region of interest" description="Disordered" evidence="2">
    <location>
        <begin position="209"/>
        <end position="259"/>
    </location>
</feature>
<dbReference type="AlphaFoldDB" id="A0AAD9CV31"/>
<dbReference type="SMART" id="SM00184">
    <property type="entry name" value="RING"/>
    <property type="match status" value="1"/>
</dbReference>
<evidence type="ECO:0000259" key="3">
    <source>
        <dbReference type="PROSITE" id="PS50089"/>
    </source>
</evidence>
<reference evidence="4" key="1">
    <citation type="submission" date="2023-02" db="EMBL/GenBank/DDBJ databases">
        <title>Identification and recombinant expression of a fungal hydrolase from Papiliotrema laurentii that hydrolyzes apple cutin and clears colloidal polyester polyurethane.</title>
        <authorList>
            <consortium name="DOE Joint Genome Institute"/>
            <person name="Roman V.A."/>
            <person name="Bojanowski C."/>
            <person name="Crable B.R."/>
            <person name="Wagner D.N."/>
            <person name="Hung C.S."/>
            <person name="Nadeau L.J."/>
            <person name="Schratz L."/>
            <person name="Haridas S."/>
            <person name="Pangilinan J."/>
            <person name="Lipzen A."/>
            <person name="Na H."/>
            <person name="Yan M."/>
            <person name="Ng V."/>
            <person name="Grigoriev I.V."/>
            <person name="Spatafora J.W."/>
            <person name="Barlow D."/>
            <person name="Biffinger J."/>
            <person name="Kelley-Loughnane N."/>
            <person name="Varaljay V.A."/>
            <person name="Crookes-Goodson W.J."/>
        </authorList>
    </citation>
    <scope>NUCLEOTIDE SEQUENCE</scope>
    <source>
        <strain evidence="4">5307AH</strain>
    </source>
</reference>
<evidence type="ECO:0000256" key="1">
    <source>
        <dbReference type="PROSITE-ProRule" id="PRU00175"/>
    </source>
</evidence>
<dbReference type="EMBL" id="JAODAN010000008">
    <property type="protein sequence ID" value="KAK1922576.1"/>
    <property type="molecule type" value="Genomic_DNA"/>
</dbReference>
<feature type="region of interest" description="Disordered" evidence="2">
    <location>
        <begin position="88"/>
        <end position="170"/>
    </location>
</feature>
<evidence type="ECO:0000313" key="5">
    <source>
        <dbReference type="Proteomes" id="UP001182556"/>
    </source>
</evidence>
<keyword evidence="5" id="KW-1185">Reference proteome</keyword>